<dbReference type="Proteomes" id="UP000183447">
    <property type="component" value="Unassembled WGS sequence"/>
</dbReference>
<dbReference type="AlphaFoldDB" id="A0A1K2HYS6"/>
<proteinExistence type="predicted"/>
<protein>
    <submittedName>
        <fullName evidence="1">Uncharacterized protein</fullName>
    </submittedName>
</protein>
<accession>A0A1K2HYS6</accession>
<name>A0A1K2HYS6_9HYPH</name>
<organism evidence="1 2">
    <name type="scientific">Devosia enhydra</name>
    <dbReference type="NCBI Taxonomy" id="665118"/>
    <lineage>
        <taxon>Bacteria</taxon>
        <taxon>Pseudomonadati</taxon>
        <taxon>Pseudomonadota</taxon>
        <taxon>Alphaproteobacteria</taxon>
        <taxon>Hyphomicrobiales</taxon>
        <taxon>Devosiaceae</taxon>
        <taxon>Devosia</taxon>
    </lineage>
</organism>
<reference evidence="1 2" key="1">
    <citation type="submission" date="2016-11" db="EMBL/GenBank/DDBJ databases">
        <authorList>
            <person name="Jaros S."/>
            <person name="Januszkiewicz K."/>
            <person name="Wedrychowicz H."/>
        </authorList>
    </citation>
    <scope>NUCLEOTIDE SEQUENCE [LARGE SCALE GENOMIC DNA]</scope>
    <source>
        <strain evidence="1 2">ATCC 23634</strain>
    </source>
</reference>
<gene>
    <name evidence="1" type="ORF">SAMN02983003_2391</name>
</gene>
<sequence length="258" mass="28605">MRLDPLASKHVIAPIALAEDLLLAGAPDQRAAFERVRHGARYRPRLLKEHGRSRFPATLDHSALLFLRRYFPIARRKPCTIACDRDLKAAMRENGPVMFVHTHQGGMFLSTLFHQIDLQAVRPVEKPEGVAESLERLGISRDHQMPVRSDAVSLAKAMRLMGPDRCMLVAIDYCNAAGAFGVINPNCLELAARRGIATCFLYIAVDGEGQVMVKASPIRHRPQGHAAAEEMIAFLARFDARFAGWEIARRLPVVAPTA</sequence>
<evidence type="ECO:0000313" key="1">
    <source>
        <dbReference type="EMBL" id="SFZ85111.1"/>
    </source>
</evidence>
<dbReference type="RefSeq" id="WP_072343127.1">
    <property type="nucleotide sequence ID" value="NZ_FPKU01000002.1"/>
</dbReference>
<keyword evidence="2" id="KW-1185">Reference proteome</keyword>
<evidence type="ECO:0000313" key="2">
    <source>
        <dbReference type="Proteomes" id="UP000183447"/>
    </source>
</evidence>
<dbReference type="EMBL" id="FPKU01000002">
    <property type="protein sequence ID" value="SFZ85111.1"/>
    <property type="molecule type" value="Genomic_DNA"/>
</dbReference>